<reference evidence="2 3" key="1">
    <citation type="submission" date="2017-07" db="EMBL/GenBank/DDBJ databases">
        <title>Genome sequence of the Sordaria macrospora wild type strain R19027.</title>
        <authorList>
            <person name="Nowrousian M."/>
            <person name="Teichert I."/>
            <person name="Kueck U."/>
        </authorList>
    </citation>
    <scope>NUCLEOTIDE SEQUENCE [LARGE SCALE GENOMIC DNA]</scope>
    <source>
        <strain evidence="2 3">R19027</strain>
        <tissue evidence="2">Mycelium</tissue>
    </source>
</reference>
<protein>
    <submittedName>
        <fullName evidence="2">Uncharacterized protein</fullName>
    </submittedName>
</protein>
<dbReference type="Proteomes" id="UP000433876">
    <property type="component" value="Unassembled WGS sequence"/>
</dbReference>
<feature type="region of interest" description="Disordered" evidence="1">
    <location>
        <begin position="30"/>
        <end position="95"/>
    </location>
</feature>
<evidence type="ECO:0000313" key="3">
    <source>
        <dbReference type="Proteomes" id="UP000433876"/>
    </source>
</evidence>
<dbReference type="VEuPathDB" id="FungiDB:SMAC_01062"/>
<dbReference type="AlphaFoldDB" id="A0A8S8ZFL8"/>
<dbReference type="EMBL" id="NMPR01000139">
    <property type="protein sequence ID" value="KAA8629364.1"/>
    <property type="molecule type" value="Genomic_DNA"/>
</dbReference>
<gene>
    <name evidence="2" type="ORF">SMACR_01062</name>
</gene>
<comment type="caution">
    <text evidence="2">The sequence shown here is derived from an EMBL/GenBank/DDBJ whole genome shotgun (WGS) entry which is preliminary data.</text>
</comment>
<feature type="region of interest" description="Disordered" evidence="1">
    <location>
        <begin position="281"/>
        <end position="303"/>
    </location>
</feature>
<evidence type="ECO:0000256" key="1">
    <source>
        <dbReference type="SAM" id="MobiDB-lite"/>
    </source>
</evidence>
<evidence type="ECO:0000313" key="2">
    <source>
        <dbReference type="EMBL" id="KAA8629364.1"/>
    </source>
</evidence>
<name>A0A8S8ZFL8_SORMA</name>
<organism evidence="2 3">
    <name type="scientific">Sordaria macrospora</name>
    <dbReference type="NCBI Taxonomy" id="5147"/>
    <lineage>
        <taxon>Eukaryota</taxon>
        <taxon>Fungi</taxon>
        <taxon>Dikarya</taxon>
        <taxon>Ascomycota</taxon>
        <taxon>Pezizomycotina</taxon>
        <taxon>Sordariomycetes</taxon>
        <taxon>Sordariomycetidae</taxon>
        <taxon>Sordariales</taxon>
        <taxon>Sordariaceae</taxon>
        <taxon>Sordaria</taxon>
    </lineage>
</organism>
<feature type="compositionally biased region" description="Basic and acidic residues" evidence="1">
    <location>
        <begin position="75"/>
        <end position="87"/>
    </location>
</feature>
<feature type="compositionally biased region" description="Low complexity" evidence="1">
    <location>
        <begin position="30"/>
        <end position="43"/>
    </location>
</feature>
<feature type="compositionally biased region" description="Basic and acidic residues" evidence="1">
    <location>
        <begin position="281"/>
        <end position="295"/>
    </location>
</feature>
<accession>A0A8S8ZFL8</accession>
<sequence>MSLPFGAIALRPKPVSPHFDINLVDTFTAPPATADNATPNEPAKPQVSTGKVLHKTVKQKSGNSTVQRRHRRKNGDKNRYSPLDKTKSSRPHPTKVPRWDFVMKAMPKNGMRFPDRAFVCHRIIRDMALWASVNNPFGFGSANIKAMRAAATAMVNSAVVAARQTKPPADYFEAVNKGNSSTANFEAFIRFLDTLRGIVPFAKEVSPPVFAEFFSEVIKARSFYFEHYKQSKLHVPSIEEHCQMALAVDKFLNMAWFWDDTHSVLAAEGEQLCNEDNVEEKEEKLGHVQHEKPVADDDASGSLATSLDGVDVWVPSGDDKYEDDVEPITDDEEYVVMGGV</sequence>
<proteinExistence type="predicted"/>